<evidence type="ECO:0000313" key="6">
    <source>
        <dbReference type="Proteomes" id="UP000270342"/>
    </source>
</evidence>
<dbReference type="Gene3D" id="3.40.1410.10">
    <property type="entry name" value="Chorismate lyase-like"/>
    <property type="match status" value="1"/>
</dbReference>
<keyword evidence="2" id="KW-0238">DNA-binding</keyword>
<dbReference type="InterPro" id="IPR000524">
    <property type="entry name" value="Tscrpt_reg_HTH_GntR"/>
</dbReference>
<evidence type="ECO:0000256" key="2">
    <source>
        <dbReference type="ARBA" id="ARBA00023125"/>
    </source>
</evidence>
<name>A0A494Y121_9BURK</name>
<dbReference type="InterPro" id="IPR036390">
    <property type="entry name" value="WH_DNA-bd_sf"/>
</dbReference>
<dbReference type="SUPFAM" id="SSF64288">
    <property type="entry name" value="Chorismate lyase-like"/>
    <property type="match status" value="1"/>
</dbReference>
<dbReference type="Gene3D" id="1.10.10.10">
    <property type="entry name" value="Winged helix-like DNA-binding domain superfamily/Winged helix DNA-binding domain"/>
    <property type="match status" value="1"/>
</dbReference>
<dbReference type="OrthoDB" id="8584262at2"/>
<proteinExistence type="predicted"/>
<protein>
    <submittedName>
        <fullName evidence="5">GntR family transcriptional regulator</fullName>
    </submittedName>
</protein>
<sequence length="263" mass="29419">MDESAPSSPRYHQLRLILAQRIREGRYSDAFSMPGERELALEFGVARVTVRAALKRLEEEGLVVRLRGRGTLAVERPENQPATALRGGPLDNLASMSRRTKAKVLDMAWIAAPPNVARALRTQEGERTLKVTRVRTFKRQPISYSEVFVPPALARDMTRQALNDDPVFVLLENQGVRIASAEQTIHAVNASPEAADALGLPEGTALLKIARIYLDEAGTPTHYLMALFHPTRYEQHMRLSRTGHETRLWISNDEHGEIVDTPD</sequence>
<evidence type="ECO:0000313" key="5">
    <source>
        <dbReference type="EMBL" id="RKP53555.1"/>
    </source>
</evidence>
<dbReference type="RefSeq" id="WP_121087630.1">
    <property type="nucleotide sequence ID" value="NZ_RBZU01000006.1"/>
</dbReference>
<dbReference type="Pfam" id="PF00392">
    <property type="entry name" value="GntR"/>
    <property type="match status" value="1"/>
</dbReference>
<accession>A0A494Y121</accession>
<evidence type="ECO:0000256" key="3">
    <source>
        <dbReference type="ARBA" id="ARBA00023163"/>
    </source>
</evidence>
<dbReference type="GO" id="GO:0003700">
    <property type="term" value="F:DNA-binding transcription factor activity"/>
    <property type="evidence" value="ECO:0007669"/>
    <property type="project" value="InterPro"/>
</dbReference>
<reference evidence="5 6" key="1">
    <citation type="submission" date="2018-10" db="EMBL/GenBank/DDBJ databases">
        <title>Robbsia sp. DHC34, isolated from soil.</title>
        <authorList>
            <person name="Gao Z.-H."/>
            <person name="Qiu L.-H."/>
        </authorList>
    </citation>
    <scope>NUCLEOTIDE SEQUENCE [LARGE SCALE GENOMIC DNA]</scope>
    <source>
        <strain evidence="5 6">DHC34</strain>
    </source>
</reference>
<dbReference type="InterPro" id="IPR011663">
    <property type="entry name" value="UTRA"/>
</dbReference>
<dbReference type="PANTHER" id="PTHR44846:SF1">
    <property type="entry name" value="MANNOSYL-D-GLYCERATE TRANSPORT_METABOLISM SYSTEM REPRESSOR MNGR-RELATED"/>
    <property type="match status" value="1"/>
</dbReference>
<dbReference type="InterPro" id="IPR028978">
    <property type="entry name" value="Chorismate_lyase_/UTRA_dom_sf"/>
</dbReference>
<dbReference type="CDD" id="cd07377">
    <property type="entry name" value="WHTH_GntR"/>
    <property type="match status" value="1"/>
</dbReference>
<gene>
    <name evidence="5" type="ORF">D7S86_14835</name>
</gene>
<organism evidence="5 6">
    <name type="scientific">Pararobbsia silviterrae</name>
    <dbReference type="NCBI Taxonomy" id="1792498"/>
    <lineage>
        <taxon>Bacteria</taxon>
        <taxon>Pseudomonadati</taxon>
        <taxon>Pseudomonadota</taxon>
        <taxon>Betaproteobacteria</taxon>
        <taxon>Burkholderiales</taxon>
        <taxon>Burkholderiaceae</taxon>
        <taxon>Pararobbsia</taxon>
    </lineage>
</organism>
<dbReference type="SMART" id="SM00345">
    <property type="entry name" value="HTH_GNTR"/>
    <property type="match status" value="1"/>
</dbReference>
<keyword evidence="1" id="KW-0805">Transcription regulation</keyword>
<dbReference type="InterPro" id="IPR036388">
    <property type="entry name" value="WH-like_DNA-bd_sf"/>
</dbReference>
<feature type="domain" description="HTH gntR-type" evidence="4">
    <location>
        <begin position="8"/>
        <end position="76"/>
    </location>
</feature>
<dbReference type="Pfam" id="PF07702">
    <property type="entry name" value="UTRA"/>
    <property type="match status" value="1"/>
</dbReference>
<dbReference type="PROSITE" id="PS50949">
    <property type="entry name" value="HTH_GNTR"/>
    <property type="match status" value="1"/>
</dbReference>
<dbReference type="GO" id="GO:0003677">
    <property type="term" value="F:DNA binding"/>
    <property type="evidence" value="ECO:0007669"/>
    <property type="project" value="UniProtKB-KW"/>
</dbReference>
<dbReference type="EMBL" id="RBZU01000006">
    <property type="protein sequence ID" value="RKP53555.1"/>
    <property type="molecule type" value="Genomic_DNA"/>
</dbReference>
<evidence type="ECO:0000256" key="1">
    <source>
        <dbReference type="ARBA" id="ARBA00023015"/>
    </source>
</evidence>
<dbReference type="Proteomes" id="UP000270342">
    <property type="component" value="Unassembled WGS sequence"/>
</dbReference>
<dbReference type="AlphaFoldDB" id="A0A494Y121"/>
<keyword evidence="3" id="KW-0804">Transcription</keyword>
<dbReference type="SUPFAM" id="SSF46785">
    <property type="entry name" value="Winged helix' DNA-binding domain"/>
    <property type="match status" value="1"/>
</dbReference>
<keyword evidence="6" id="KW-1185">Reference proteome</keyword>
<dbReference type="PANTHER" id="PTHR44846">
    <property type="entry name" value="MANNOSYL-D-GLYCERATE TRANSPORT/METABOLISM SYSTEM REPRESSOR MNGR-RELATED"/>
    <property type="match status" value="1"/>
</dbReference>
<dbReference type="GO" id="GO:0045892">
    <property type="term" value="P:negative regulation of DNA-templated transcription"/>
    <property type="evidence" value="ECO:0007669"/>
    <property type="project" value="TreeGrafter"/>
</dbReference>
<comment type="caution">
    <text evidence="5">The sequence shown here is derived from an EMBL/GenBank/DDBJ whole genome shotgun (WGS) entry which is preliminary data.</text>
</comment>
<dbReference type="InterPro" id="IPR050679">
    <property type="entry name" value="Bact_HTH_transcr_reg"/>
</dbReference>
<evidence type="ECO:0000259" key="4">
    <source>
        <dbReference type="PROSITE" id="PS50949"/>
    </source>
</evidence>
<dbReference type="SMART" id="SM00866">
    <property type="entry name" value="UTRA"/>
    <property type="match status" value="1"/>
</dbReference>
<dbReference type="PRINTS" id="PR00035">
    <property type="entry name" value="HTHGNTR"/>
</dbReference>